<dbReference type="InterPro" id="IPR036779">
    <property type="entry name" value="LysM_dom_sf"/>
</dbReference>
<dbReference type="SUPFAM" id="SSF54106">
    <property type="entry name" value="LysM domain"/>
    <property type="match status" value="1"/>
</dbReference>
<feature type="chain" id="PRO_5016700038" description="LysM domain-containing protein" evidence="1">
    <location>
        <begin position="20"/>
        <end position="494"/>
    </location>
</feature>
<gene>
    <name evidence="3" type="ORF">DCW38_01745</name>
</gene>
<name>A0A350H8M3_UNCW3</name>
<protein>
    <recommendedName>
        <fullName evidence="2">LysM domain-containing protein</fullName>
    </recommendedName>
</protein>
<keyword evidence="1" id="KW-0732">Signal</keyword>
<dbReference type="PANTHER" id="PTHR34700:SF4">
    <property type="entry name" value="PHAGE-LIKE ELEMENT PBSX PROTEIN XKDP"/>
    <property type="match status" value="1"/>
</dbReference>
<accession>A0A350H8M3</accession>
<dbReference type="Pfam" id="PF01476">
    <property type="entry name" value="LysM"/>
    <property type="match status" value="1"/>
</dbReference>
<evidence type="ECO:0000313" key="4">
    <source>
        <dbReference type="Proteomes" id="UP000264062"/>
    </source>
</evidence>
<evidence type="ECO:0000259" key="2">
    <source>
        <dbReference type="PROSITE" id="PS51782"/>
    </source>
</evidence>
<dbReference type="InterPro" id="IPR052196">
    <property type="entry name" value="Bact_Kbp"/>
</dbReference>
<organism evidence="3 4">
    <name type="scientific">candidate division WOR-3 bacterium</name>
    <dbReference type="NCBI Taxonomy" id="2052148"/>
    <lineage>
        <taxon>Bacteria</taxon>
        <taxon>Bacteria division WOR-3</taxon>
    </lineage>
</organism>
<evidence type="ECO:0000256" key="1">
    <source>
        <dbReference type="SAM" id="SignalP"/>
    </source>
</evidence>
<dbReference type="AlphaFoldDB" id="A0A350H8M3"/>
<dbReference type="PANTHER" id="PTHR34700">
    <property type="entry name" value="POTASSIUM BINDING PROTEIN KBP"/>
    <property type="match status" value="1"/>
</dbReference>
<dbReference type="Gene3D" id="3.10.350.10">
    <property type="entry name" value="LysM domain"/>
    <property type="match status" value="1"/>
</dbReference>
<dbReference type="InterPro" id="IPR018392">
    <property type="entry name" value="LysM"/>
</dbReference>
<sequence length="494" mass="56672">MKRASFLLISVMIFNALFAQKVHVVKKGDTLWDLSGYYYSNPFIWRNIYNANMDKINDPHWIYPGQEFIIPDVPADLTENVNETAYEPVQGEEMVYEKETDEKVIEYTKVKEDETYGVVKTIREDIKKIERTKNIKISNTIEYAVAKKLAFRSGYLSTTNPKIGAISSLYKDSYQMVTNEKIYMKMDTIDESFRGREFMIFKYENKVKDNQSGESKGKHVNIIGCVRIDGFENNLAYGTITRSFDLINKGNYIGFINEPFVPINSSYLKESEDIRASLIGTENPKIRTNEYTIVFVNTGKDKNINSGDVFTVIRKNKAGEYYAAGALQVLVPFEDYSTAAMISIKGNMDIKPYEELKLAYRNKTEYILQKYNSIAKLTGNNTIIIQEIETVPVNIEEPVIEEVKQEVKVEEMKVEEPVKAVEEPIKTIEEPVVKEEPIIEEKETETVAPVQNTAPVIEEEKKDDTTIMMEEETTENKDTVKVAGEEEIIIIEEE</sequence>
<dbReference type="SMART" id="SM00257">
    <property type="entry name" value="LysM"/>
    <property type="match status" value="1"/>
</dbReference>
<comment type="caution">
    <text evidence="3">The sequence shown here is derived from an EMBL/GenBank/DDBJ whole genome shotgun (WGS) entry which is preliminary data.</text>
</comment>
<reference evidence="3 4" key="1">
    <citation type="journal article" date="2018" name="Nat. Biotechnol.">
        <title>A standardized bacterial taxonomy based on genome phylogeny substantially revises the tree of life.</title>
        <authorList>
            <person name="Parks D.H."/>
            <person name="Chuvochina M."/>
            <person name="Waite D.W."/>
            <person name="Rinke C."/>
            <person name="Skarshewski A."/>
            <person name="Chaumeil P.A."/>
            <person name="Hugenholtz P."/>
        </authorList>
    </citation>
    <scope>NUCLEOTIDE SEQUENCE [LARGE SCALE GENOMIC DNA]</scope>
    <source>
        <strain evidence="3">UBA9956</strain>
    </source>
</reference>
<feature type="signal peptide" evidence="1">
    <location>
        <begin position="1"/>
        <end position="19"/>
    </location>
</feature>
<evidence type="ECO:0000313" key="3">
    <source>
        <dbReference type="EMBL" id="HAV91889.1"/>
    </source>
</evidence>
<dbReference type="PROSITE" id="PS51782">
    <property type="entry name" value="LYSM"/>
    <property type="match status" value="1"/>
</dbReference>
<dbReference type="Proteomes" id="UP000264062">
    <property type="component" value="Unassembled WGS sequence"/>
</dbReference>
<dbReference type="CDD" id="cd00118">
    <property type="entry name" value="LysM"/>
    <property type="match status" value="1"/>
</dbReference>
<feature type="domain" description="LysM" evidence="2">
    <location>
        <begin position="21"/>
        <end position="70"/>
    </location>
</feature>
<dbReference type="EMBL" id="DMZY01000055">
    <property type="protein sequence ID" value="HAV91889.1"/>
    <property type="molecule type" value="Genomic_DNA"/>
</dbReference>
<proteinExistence type="predicted"/>